<accession>A0A4V1KPT5</accession>
<name>A0A4V1KPT5_9FLAO</name>
<dbReference type="GO" id="GO:0006417">
    <property type="term" value="P:regulation of translation"/>
    <property type="evidence" value="ECO:0007669"/>
    <property type="project" value="TreeGrafter"/>
</dbReference>
<dbReference type="EMBL" id="QOVK01000017">
    <property type="protein sequence ID" value="RXG17812.1"/>
    <property type="molecule type" value="Genomic_DNA"/>
</dbReference>
<dbReference type="RefSeq" id="WP_128766454.1">
    <property type="nucleotide sequence ID" value="NZ_JBHUOO010000042.1"/>
</dbReference>
<evidence type="ECO:0000259" key="2">
    <source>
        <dbReference type="Pfam" id="PF10099"/>
    </source>
</evidence>
<gene>
    <name evidence="3" type="ORF">DSM02_3148</name>
</gene>
<reference evidence="3 4" key="1">
    <citation type="submission" date="2018-07" db="EMBL/GenBank/DDBJ databases">
        <title>Leeuwenhoekiella genomics.</title>
        <authorList>
            <person name="Tahon G."/>
            <person name="Willems A."/>
        </authorList>
    </citation>
    <scope>NUCLEOTIDE SEQUENCE [LARGE SCALE GENOMIC DNA]</scope>
    <source>
        <strain evidence="3 4">LMG 29608</strain>
    </source>
</reference>
<feature type="transmembrane region" description="Helical" evidence="1">
    <location>
        <begin position="91"/>
        <end position="111"/>
    </location>
</feature>
<sequence length="268" mass="29583">MDIQEYIESGILELYVYGALTSKESKEVSTVLKQYPEVEKEVEQIEAALQNLATAAAPYNPEEILAAIRAKLQSNNGVVKLNPASQKRTRLLSFISIAASVIFLVGIFVLLNRTNTLRKELQVVEIENTKLESKLQYSEDALTETKEILAVIRDPQVTKVPLAGQQVAPEAYVNVFWDKESNKAYIDAMGLPEPPEGFVYQVWSLKLDPLTPTSMGLLDDFVNNTNKVFALENPNDSQAFGITLEPAGGSETPTMEQLYTLGVVANNA</sequence>
<protein>
    <submittedName>
        <fullName evidence="3">Anti-sigma-K factor RskA</fullName>
    </submittedName>
</protein>
<dbReference type="AlphaFoldDB" id="A0A4V1KPT5"/>
<keyword evidence="1" id="KW-0472">Membrane</keyword>
<proteinExistence type="predicted"/>
<evidence type="ECO:0000313" key="3">
    <source>
        <dbReference type="EMBL" id="RXG17812.1"/>
    </source>
</evidence>
<keyword evidence="1" id="KW-1133">Transmembrane helix</keyword>
<dbReference type="OrthoDB" id="1420916at2"/>
<keyword evidence="1" id="KW-0812">Transmembrane</keyword>
<organism evidence="3 4">
    <name type="scientific">Leeuwenhoekiella polynyae</name>
    <dbReference type="NCBI Taxonomy" id="1550906"/>
    <lineage>
        <taxon>Bacteria</taxon>
        <taxon>Pseudomonadati</taxon>
        <taxon>Bacteroidota</taxon>
        <taxon>Flavobacteriia</taxon>
        <taxon>Flavobacteriales</taxon>
        <taxon>Flavobacteriaceae</taxon>
        <taxon>Leeuwenhoekiella</taxon>
    </lineage>
</organism>
<dbReference type="GO" id="GO:0005886">
    <property type="term" value="C:plasma membrane"/>
    <property type="evidence" value="ECO:0007669"/>
    <property type="project" value="InterPro"/>
</dbReference>
<dbReference type="Pfam" id="PF10099">
    <property type="entry name" value="RskA_C"/>
    <property type="match status" value="1"/>
</dbReference>
<dbReference type="InterPro" id="IPR051474">
    <property type="entry name" value="Anti-sigma-K/W_factor"/>
</dbReference>
<dbReference type="Proteomes" id="UP000289859">
    <property type="component" value="Unassembled WGS sequence"/>
</dbReference>
<evidence type="ECO:0000313" key="4">
    <source>
        <dbReference type="Proteomes" id="UP000289859"/>
    </source>
</evidence>
<dbReference type="PANTHER" id="PTHR37461">
    <property type="entry name" value="ANTI-SIGMA-K FACTOR RSKA"/>
    <property type="match status" value="1"/>
</dbReference>
<dbReference type="InterPro" id="IPR018764">
    <property type="entry name" value="RskA_C"/>
</dbReference>
<keyword evidence="4" id="KW-1185">Reference proteome</keyword>
<dbReference type="PANTHER" id="PTHR37461:SF1">
    <property type="entry name" value="ANTI-SIGMA-K FACTOR RSKA"/>
    <property type="match status" value="1"/>
</dbReference>
<feature type="domain" description="Anti-sigma K factor RskA C-terminal" evidence="2">
    <location>
        <begin position="97"/>
        <end position="254"/>
    </location>
</feature>
<dbReference type="GO" id="GO:0016989">
    <property type="term" value="F:sigma factor antagonist activity"/>
    <property type="evidence" value="ECO:0007669"/>
    <property type="project" value="TreeGrafter"/>
</dbReference>
<evidence type="ECO:0000256" key="1">
    <source>
        <dbReference type="SAM" id="Phobius"/>
    </source>
</evidence>
<comment type="caution">
    <text evidence="3">The sequence shown here is derived from an EMBL/GenBank/DDBJ whole genome shotgun (WGS) entry which is preliminary data.</text>
</comment>